<evidence type="ECO:0000256" key="3">
    <source>
        <dbReference type="ARBA" id="ARBA00022795"/>
    </source>
</evidence>
<dbReference type="RefSeq" id="WP_183949140.1">
    <property type="nucleotide sequence ID" value="NZ_JACHHX010000020.1"/>
</dbReference>
<comment type="function">
    <text evidence="4 5">Required for flagellar hook formation. May act as a scaffolding protein.</text>
</comment>
<comment type="similarity">
    <text evidence="1 5">Belongs to the FlgD family.</text>
</comment>
<dbReference type="Gene3D" id="2.60.40.4070">
    <property type="match status" value="1"/>
</dbReference>
<proteinExistence type="inferred from homology"/>
<accession>A0A7W7Y1R2</accession>
<evidence type="ECO:0000256" key="4">
    <source>
        <dbReference type="ARBA" id="ARBA00024746"/>
    </source>
</evidence>
<organism evidence="9 10">
    <name type="scientific">Rehaibacterium terrae</name>
    <dbReference type="NCBI Taxonomy" id="1341696"/>
    <lineage>
        <taxon>Bacteria</taxon>
        <taxon>Pseudomonadati</taxon>
        <taxon>Pseudomonadota</taxon>
        <taxon>Gammaproteobacteria</taxon>
        <taxon>Lysobacterales</taxon>
        <taxon>Lysobacteraceae</taxon>
        <taxon>Rehaibacterium</taxon>
    </lineage>
</organism>
<dbReference type="Pfam" id="PF03963">
    <property type="entry name" value="FlgD"/>
    <property type="match status" value="1"/>
</dbReference>
<dbReference type="Pfam" id="PF13861">
    <property type="entry name" value="FLgD_tudor"/>
    <property type="match status" value="1"/>
</dbReference>
<keyword evidence="9" id="KW-0969">Cilium</keyword>
<dbReference type="Gene3D" id="2.30.30.910">
    <property type="match status" value="1"/>
</dbReference>
<evidence type="ECO:0000256" key="5">
    <source>
        <dbReference type="RuleBase" id="RU362076"/>
    </source>
</evidence>
<dbReference type="InterPro" id="IPR005648">
    <property type="entry name" value="FlgD"/>
</dbReference>
<protein>
    <recommendedName>
        <fullName evidence="2 5">Basal-body rod modification protein FlgD</fullName>
    </recommendedName>
</protein>
<gene>
    <name evidence="9" type="ORF">HNQ58_002390</name>
</gene>
<feature type="domain" description="FlgD Tudor-like" evidence="8">
    <location>
        <begin position="86"/>
        <end position="217"/>
    </location>
</feature>
<name>A0A7W7Y1R2_9GAMM</name>
<reference evidence="9 10" key="1">
    <citation type="submission" date="2020-08" db="EMBL/GenBank/DDBJ databases">
        <title>Genomic Encyclopedia of Type Strains, Phase IV (KMG-IV): sequencing the most valuable type-strain genomes for metagenomic binning, comparative biology and taxonomic classification.</title>
        <authorList>
            <person name="Goeker M."/>
        </authorList>
    </citation>
    <scope>NUCLEOTIDE SEQUENCE [LARGE SCALE GENOMIC DNA]</scope>
    <source>
        <strain evidence="9 10">DSM 25897</strain>
    </source>
</reference>
<dbReference type="AlphaFoldDB" id="A0A7W7Y1R2"/>
<keyword evidence="3 5" id="KW-1005">Bacterial flagellum biogenesis</keyword>
<dbReference type="EMBL" id="JACHHX010000020">
    <property type="protein sequence ID" value="MBB5016475.1"/>
    <property type="molecule type" value="Genomic_DNA"/>
</dbReference>
<evidence type="ECO:0000313" key="9">
    <source>
        <dbReference type="EMBL" id="MBB5016475.1"/>
    </source>
</evidence>
<evidence type="ECO:0000256" key="2">
    <source>
        <dbReference type="ARBA" id="ARBA00016013"/>
    </source>
</evidence>
<feature type="domain" description="FlgD/Vpr Ig-like" evidence="7">
    <location>
        <begin position="120"/>
        <end position="176"/>
    </location>
</feature>
<evidence type="ECO:0000256" key="1">
    <source>
        <dbReference type="ARBA" id="ARBA00010577"/>
    </source>
</evidence>
<evidence type="ECO:0000259" key="7">
    <source>
        <dbReference type="Pfam" id="PF13860"/>
    </source>
</evidence>
<feature type="region of interest" description="Disordered" evidence="6">
    <location>
        <begin position="1"/>
        <end position="24"/>
    </location>
</feature>
<evidence type="ECO:0000259" key="8">
    <source>
        <dbReference type="Pfam" id="PF13861"/>
    </source>
</evidence>
<dbReference type="GO" id="GO:0044781">
    <property type="term" value="P:bacterial-type flagellum organization"/>
    <property type="evidence" value="ECO:0007669"/>
    <property type="project" value="UniProtKB-UniRule"/>
</dbReference>
<dbReference type="Proteomes" id="UP000519004">
    <property type="component" value="Unassembled WGS sequence"/>
</dbReference>
<dbReference type="InterPro" id="IPR025965">
    <property type="entry name" value="FlgD/Vpr_Ig-like"/>
</dbReference>
<evidence type="ECO:0000256" key="6">
    <source>
        <dbReference type="SAM" id="MobiDB-lite"/>
    </source>
</evidence>
<dbReference type="Pfam" id="PF13860">
    <property type="entry name" value="FlgD_ig"/>
    <property type="match status" value="1"/>
</dbReference>
<keyword evidence="9" id="KW-0966">Cell projection</keyword>
<sequence length="220" mass="23042">MLNVNSHNPWADLGLAAPPPPQAAKKELDQAAFLRLMTEQLKNQDPLKPLGSQEFLAQLAQFSTVQGIHSLNSTFQGLAAAMMDTQALDAVSLVGHDAMVVAERFGYTGGGIEGEIGAPMAGRITYEISNAAGEVVHRGALDANRPGYVPFAWDGLDAEGKPFPPGEYRIAARVSAGDRTEAAVPSIKARVDSVSLTSQGIVLNLSGLGAAPLSAVRRIG</sequence>
<keyword evidence="10" id="KW-1185">Reference proteome</keyword>
<comment type="caution">
    <text evidence="9">The sequence shown here is derived from an EMBL/GenBank/DDBJ whole genome shotgun (WGS) entry which is preliminary data.</text>
</comment>
<evidence type="ECO:0000313" key="10">
    <source>
        <dbReference type="Proteomes" id="UP000519004"/>
    </source>
</evidence>
<keyword evidence="9" id="KW-0282">Flagellum</keyword>
<dbReference type="InterPro" id="IPR025963">
    <property type="entry name" value="FLgD_Tudor"/>
</dbReference>